<name>A0AA51YGJ1_9EURY</name>
<evidence type="ECO:0000313" key="2">
    <source>
        <dbReference type="EMBL" id="WMW22111.1"/>
    </source>
</evidence>
<reference evidence="2" key="1">
    <citation type="submission" date="2023-08" db="EMBL/GenBank/DDBJ databases">
        <title>Methanolobus mangrovi sp. nov. and Methanolobus sediminis sp. nov, two novel methylotrophic methanogens isolated from mangrove sediments in China.</title>
        <authorList>
            <person name="Zhou J."/>
        </authorList>
    </citation>
    <scope>NUCLEOTIDE SEQUENCE</scope>
    <source>
        <strain evidence="2">FTZ2</strain>
    </source>
</reference>
<dbReference type="InterPro" id="IPR032033">
    <property type="entry name" value="Cytochrome_P460"/>
</dbReference>
<evidence type="ECO:0000313" key="3">
    <source>
        <dbReference type="Proteomes" id="UP001183006"/>
    </source>
</evidence>
<evidence type="ECO:0000259" key="1">
    <source>
        <dbReference type="Pfam" id="PF16694"/>
    </source>
</evidence>
<dbReference type="InterPro" id="IPR038142">
    <property type="entry name" value="Cytochrome_P460_sp"/>
</dbReference>
<dbReference type="KEGG" id="mmav:RE476_12175"/>
<dbReference type="Gene3D" id="3.50.70.20">
    <property type="entry name" value="Cytochrome P460"/>
    <property type="match status" value="1"/>
</dbReference>
<dbReference type="CDD" id="cd20716">
    <property type="entry name" value="cyt_P460_fam"/>
    <property type="match status" value="1"/>
</dbReference>
<dbReference type="RefSeq" id="WP_309307904.1">
    <property type="nucleotide sequence ID" value="NZ_CP133594.1"/>
</dbReference>
<feature type="domain" description="Cytochrome P460" evidence="1">
    <location>
        <begin position="79"/>
        <end position="176"/>
    </location>
</feature>
<organism evidence="2 3">
    <name type="scientific">Methanolobus mangrovi</name>
    <dbReference type="NCBI Taxonomy" id="3072977"/>
    <lineage>
        <taxon>Archaea</taxon>
        <taxon>Methanobacteriati</taxon>
        <taxon>Methanobacteriota</taxon>
        <taxon>Stenosarchaea group</taxon>
        <taxon>Methanomicrobia</taxon>
        <taxon>Methanosarcinales</taxon>
        <taxon>Methanosarcinaceae</taxon>
        <taxon>Methanolobus</taxon>
    </lineage>
</organism>
<keyword evidence="3" id="KW-1185">Reference proteome</keyword>
<accession>A0AA51YGJ1</accession>
<dbReference type="EMBL" id="CP133594">
    <property type="protein sequence ID" value="WMW22111.1"/>
    <property type="molecule type" value="Genomic_DNA"/>
</dbReference>
<dbReference type="PROSITE" id="PS51257">
    <property type="entry name" value="PROKAR_LIPOPROTEIN"/>
    <property type="match status" value="1"/>
</dbReference>
<sequence length="179" mass="19354">MKIRTIILLMVICIVGISGCTDSATEGDVVSQDAEETANGGVDMQVSQPDASSLFSAFTENDAYKGWSIWPGKEAMMEGNGVHGDYVSIYVSDNALSSAEIGGATMPYETMVVKEGFNADKELTGIYLMYKSEGFNPENNDWFWAAYSSEGDVKTEGRASGCIGCHEGKEDVDYIFMNA</sequence>
<dbReference type="Proteomes" id="UP001183006">
    <property type="component" value="Chromosome"/>
</dbReference>
<dbReference type="Pfam" id="PF16694">
    <property type="entry name" value="Cytochrome_P460"/>
    <property type="match status" value="1"/>
</dbReference>
<gene>
    <name evidence="2" type="ORF">RE476_12175</name>
</gene>
<dbReference type="AlphaFoldDB" id="A0AA51YGJ1"/>
<proteinExistence type="predicted"/>
<dbReference type="GeneID" id="84230910"/>
<protein>
    <submittedName>
        <fullName evidence="2">Cytochrome P460 family protein</fullName>
    </submittedName>
</protein>